<sequence length="47" mass="5476">MVSLYTRYYQEVKSIEQSQQTLATRTVGKINQLLTPAQMRRNAVRTC</sequence>
<organism evidence="1">
    <name type="scientific">Serratia marcescens</name>
    <dbReference type="NCBI Taxonomy" id="615"/>
    <lineage>
        <taxon>Bacteria</taxon>
        <taxon>Pseudomonadati</taxon>
        <taxon>Pseudomonadota</taxon>
        <taxon>Gammaproteobacteria</taxon>
        <taxon>Enterobacterales</taxon>
        <taxon>Yersiniaceae</taxon>
        <taxon>Serratia</taxon>
    </lineage>
</organism>
<reference evidence="1" key="1">
    <citation type="submission" date="2021-03" db="EMBL/GenBank/DDBJ databases">
        <title>Molecular epidemiology and mechanisms of colistin and carbapenem resistance in Enterobacteriaceae from clinical isolates, the environment and porcine samples in Pretoria, South Africa.</title>
        <authorList>
            <person name="Bogoshi D."/>
            <person name="Mbelle N.M."/>
            <person name="Naidoo V."/>
            <person name="Osei Sekyere J."/>
        </authorList>
    </citation>
    <scope>NUCLEOTIDE SEQUENCE</scope>
    <source>
        <strain evidence="1">C080</strain>
    </source>
</reference>
<dbReference type="EMBL" id="JAGETR010000045">
    <property type="protein sequence ID" value="MBO2006774.1"/>
    <property type="molecule type" value="Genomic_DNA"/>
</dbReference>
<proteinExistence type="predicted"/>
<comment type="caution">
    <text evidence="1">The sequence shown here is derived from an EMBL/GenBank/DDBJ whole genome shotgun (WGS) entry which is preliminary data.</text>
</comment>
<name>A0A939SNL7_SERMA</name>
<evidence type="ECO:0000313" key="1">
    <source>
        <dbReference type="EMBL" id="MBO2006774.1"/>
    </source>
</evidence>
<gene>
    <name evidence="1" type="ORF">J4732_08225</name>
</gene>
<accession>A0A939SNL7</accession>
<protein>
    <submittedName>
        <fullName evidence="1">Uncharacterized protein</fullName>
    </submittedName>
</protein>
<dbReference type="AlphaFoldDB" id="A0A939SNL7"/>